<keyword evidence="1" id="KW-0689">Ribosomal protein</keyword>
<gene>
    <name evidence="1" type="primary">MRPL57</name>
    <name evidence="1" type="ORF">SK128_004790</name>
</gene>
<sequence>MRTTFMLLARFRKTYPGNIYGGKNRKRPYVDEPVIASKVKAIQLEEQNMFYLRHPYLTLEQSWGHAAELGRRKDFIQSKHVQRVNEKTKPHVTLEEQYDMLRVRDVWD</sequence>
<dbReference type="GO" id="GO:0003735">
    <property type="term" value="F:structural constituent of ribosome"/>
    <property type="evidence" value="ECO:0007669"/>
    <property type="project" value="TreeGrafter"/>
</dbReference>
<accession>A0AAN9AGA8</accession>
<dbReference type="AlphaFoldDB" id="A0AAN9AGA8"/>
<dbReference type="InterPro" id="IPR016576">
    <property type="entry name" value="Ribosomal_mL63"/>
</dbReference>
<dbReference type="PANTHER" id="PTHR14520">
    <property type="entry name" value="MITOCHONDRIAL RIBOSOMAL PROTEIN 63"/>
    <property type="match status" value="1"/>
</dbReference>
<dbReference type="Proteomes" id="UP001381693">
    <property type="component" value="Unassembled WGS sequence"/>
</dbReference>
<dbReference type="GO" id="GO:0032543">
    <property type="term" value="P:mitochondrial translation"/>
    <property type="evidence" value="ECO:0007669"/>
    <property type="project" value="TreeGrafter"/>
</dbReference>
<keyword evidence="1" id="KW-0687">Ribonucleoprotein</keyword>
<name>A0AAN9AGA8_HALRR</name>
<dbReference type="EMBL" id="JAXCGZ010000242">
    <property type="protein sequence ID" value="KAK7086339.1"/>
    <property type="molecule type" value="Genomic_DNA"/>
</dbReference>
<protein>
    <submittedName>
        <fullName evidence="1">Ribosomal protein 63, mitochondrial</fullName>
    </submittedName>
</protein>
<dbReference type="Pfam" id="PF14978">
    <property type="entry name" value="MRP-63"/>
    <property type="match status" value="1"/>
</dbReference>
<comment type="caution">
    <text evidence="1">The sequence shown here is derived from an EMBL/GenBank/DDBJ whole genome shotgun (WGS) entry which is preliminary data.</text>
</comment>
<evidence type="ECO:0000313" key="1">
    <source>
        <dbReference type="EMBL" id="KAK7086339.1"/>
    </source>
</evidence>
<reference evidence="1 2" key="1">
    <citation type="submission" date="2023-11" db="EMBL/GenBank/DDBJ databases">
        <title>Halocaridina rubra genome assembly.</title>
        <authorList>
            <person name="Smith C."/>
        </authorList>
    </citation>
    <scope>NUCLEOTIDE SEQUENCE [LARGE SCALE GENOMIC DNA]</scope>
    <source>
        <strain evidence="1">EP-1</strain>
        <tissue evidence="1">Whole</tissue>
    </source>
</reference>
<dbReference type="PANTHER" id="PTHR14520:SF4">
    <property type="entry name" value="LARGE RIBOSOMAL SUBUNIT PROTEIN ML63"/>
    <property type="match status" value="1"/>
</dbReference>
<proteinExistence type="predicted"/>
<dbReference type="GO" id="GO:0005761">
    <property type="term" value="C:mitochondrial ribosome"/>
    <property type="evidence" value="ECO:0007669"/>
    <property type="project" value="InterPro"/>
</dbReference>
<keyword evidence="2" id="KW-1185">Reference proteome</keyword>
<evidence type="ECO:0000313" key="2">
    <source>
        <dbReference type="Proteomes" id="UP001381693"/>
    </source>
</evidence>
<organism evidence="1 2">
    <name type="scientific">Halocaridina rubra</name>
    <name type="common">Hawaiian red shrimp</name>
    <dbReference type="NCBI Taxonomy" id="373956"/>
    <lineage>
        <taxon>Eukaryota</taxon>
        <taxon>Metazoa</taxon>
        <taxon>Ecdysozoa</taxon>
        <taxon>Arthropoda</taxon>
        <taxon>Crustacea</taxon>
        <taxon>Multicrustacea</taxon>
        <taxon>Malacostraca</taxon>
        <taxon>Eumalacostraca</taxon>
        <taxon>Eucarida</taxon>
        <taxon>Decapoda</taxon>
        <taxon>Pleocyemata</taxon>
        <taxon>Caridea</taxon>
        <taxon>Atyoidea</taxon>
        <taxon>Atyidae</taxon>
        <taxon>Halocaridina</taxon>
    </lineage>
</organism>